<dbReference type="GO" id="GO:0015074">
    <property type="term" value="P:DNA integration"/>
    <property type="evidence" value="ECO:0007669"/>
    <property type="project" value="InterPro"/>
</dbReference>
<dbReference type="Gene3D" id="1.10.443.10">
    <property type="entry name" value="Intergrase catalytic core"/>
    <property type="match status" value="1"/>
</dbReference>
<dbReference type="PANTHER" id="PTHR34605:SF4">
    <property type="entry name" value="DNA ADENINE METHYLTRANSFERASE"/>
    <property type="match status" value="1"/>
</dbReference>
<comment type="caution">
    <text evidence="2">The sequence shown here is derived from an EMBL/GenBank/DDBJ whole genome shotgun (WGS) entry which is preliminary data.</text>
</comment>
<evidence type="ECO:0000313" key="2">
    <source>
        <dbReference type="EMBL" id="GCA63317.1"/>
    </source>
</evidence>
<keyword evidence="3" id="KW-1185">Reference proteome</keyword>
<proteinExistence type="predicted"/>
<accession>A0A391NP03</accession>
<evidence type="ECO:0000256" key="1">
    <source>
        <dbReference type="ARBA" id="ARBA00023172"/>
    </source>
</evidence>
<keyword evidence="1" id="KW-0233">DNA recombination</keyword>
<dbReference type="InterPro" id="IPR013762">
    <property type="entry name" value="Integrase-like_cat_sf"/>
</dbReference>
<dbReference type="GO" id="GO:0006310">
    <property type="term" value="P:DNA recombination"/>
    <property type="evidence" value="ECO:0007669"/>
    <property type="project" value="UniProtKB-KW"/>
</dbReference>
<reference evidence="2 3" key="1">
    <citation type="journal article" date="2018" name="PLoS ONE">
        <title>The draft genome of Kipferlia bialata reveals reductive genome evolution in fornicate parasites.</title>
        <authorList>
            <person name="Tanifuji G."/>
            <person name="Takabayashi S."/>
            <person name="Kume K."/>
            <person name="Takagi M."/>
            <person name="Nakayama T."/>
            <person name="Kamikawa R."/>
            <person name="Inagaki Y."/>
            <person name="Hashimoto T."/>
        </authorList>
    </citation>
    <scope>NUCLEOTIDE SEQUENCE [LARGE SCALE GENOMIC DNA]</scope>
    <source>
        <strain evidence="2">NY0173</strain>
    </source>
</reference>
<evidence type="ECO:0000313" key="3">
    <source>
        <dbReference type="Proteomes" id="UP000265618"/>
    </source>
</evidence>
<dbReference type="InterPro" id="IPR011010">
    <property type="entry name" value="DNA_brk_join_enz"/>
</dbReference>
<dbReference type="EMBL" id="BDIP01003068">
    <property type="protein sequence ID" value="GCA63317.1"/>
    <property type="molecule type" value="Genomic_DNA"/>
</dbReference>
<dbReference type="SUPFAM" id="SSF56349">
    <property type="entry name" value="DNA breaking-rejoining enzymes"/>
    <property type="match status" value="1"/>
</dbReference>
<dbReference type="GO" id="GO:0003677">
    <property type="term" value="F:DNA binding"/>
    <property type="evidence" value="ECO:0007669"/>
    <property type="project" value="InterPro"/>
</dbReference>
<name>A0A391NP03_9EUKA</name>
<dbReference type="PANTHER" id="PTHR34605">
    <property type="entry name" value="PHAGE_INTEGRASE DOMAIN-CONTAINING PROTEIN"/>
    <property type="match status" value="1"/>
</dbReference>
<dbReference type="InterPro" id="IPR052925">
    <property type="entry name" value="Phage_Integrase-like_Recomb"/>
</dbReference>
<dbReference type="AlphaFoldDB" id="A0A391NP03"/>
<protein>
    <submittedName>
        <fullName evidence="2">Uncharacterized protein</fullName>
    </submittedName>
</protein>
<gene>
    <name evidence="2" type="ORF">KIPB_009222</name>
</gene>
<sequence length="309" mass="34043">MSLLLAPHSRCRALAERYRNAKLRECLRLIRGLNFEDNVSPANFRTSWEEVKCYIQNRVSGKPQYVRSVAKTYEFFISLVSDNTPLATACAVEGRVLAKIAARSSTPVRRAPLVSAAQMALVITRASSPYDIRLALISLLAYVRMARIDEIILLHRSDVSIDPSSVTIVTRAAKNRQAAPPMVHTIQSSSSPLDPRPLLIAWLALRDSWCDLSPESSLFGRWKAPSHTPSFDVPPVYDNVRSAISKAFDVDVTAHSFRRSSAAVAASQGTSDRDMMAWGGWASAEGMRPYVADAVRRSGSLSSILMPPL</sequence>
<dbReference type="Proteomes" id="UP000265618">
    <property type="component" value="Unassembled WGS sequence"/>
</dbReference>
<organism evidence="2 3">
    <name type="scientific">Kipferlia bialata</name>
    <dbReference type="NCBI Taxonomy" id="797122"/>
    <lineage>
        <taxon>Eukaryota</taxon>
        <taxon>Metamonada</taxon>
        <taxon>Carpediemonas-like organisms</taxon>
        <taxon>Kipferlia</taxon>
    </lineage>
</organism>